<accession>A0ABR9AQK5</accession>
<protein>
    <submittedName>
        <fullName evidence="4">Gliding motility-associated ABC transporter substrate-binding protein GldG</fullName>
    </submittedName>
</protein>
<feature type="transmembrane region" description="Helical" evidence="1">
    <location>
        <begin position="539"/>
        <end position="561"/>
    </location>
</feature>
<feature type="domain" description="ABC-type uncharacterised transport system" evidence="2">
    <location>
        <begin position="201"/>
        <end position="503"/>
    </location>
</feature>
<organism evidence="4 5">
    <name type="scientific">Echinicola arenosa</name>
    <dbReference type="NCBI Taxonomy" id="2774144"/>
    <lineage>
        <taxon>Bacteria</taxon>
        <taxon>Pseudomonadati</taxon>
        <taxon>Bacteroidota</taxon>
        <taxon>Cytophagia</taxon>
        <taxon>Cytophagales</taxon>
        <taxon>Cyclobacteriaceae</taxon>
        <taxon>Echinicola</taxon>
    </lineage>
</organism>
<keyword evidence="5" id="KW-1185">Reference proteome</keyword>
<feature type="transmembrane region" description="Helical" evidence="1">
    <location>
        <begin position="16"/>
        <end position="37"/>
    </location>
</feature>
<feature type="domain" description="DUF7088" evidence="3">
    <location>
        <begin position="45"/>
        <end position="155"/>
    </location>
</feature>
<dbReference type="Pfam" id="PF09822">
    <property type="entry name" value="ABC_transp_aux"/>
    <property type="match status" value="1"/>
</dbReference>
<sequence length="570" mass="64208">MSQRGKHIDQVVKRKLLLSVGAILIVIVGLVLLNSMLSFRLDLTEEKRFSLHEATKNVLANLEEPLEVDILLTGNLPGGMRRFQKNIEETLETFNAYSSKKISIRYFDPLEIKVENEQEEYILYLAEFGINPTNLFANNNGSQTSRLIFPGVVIRNAEYETGGLLLKGENGMSPEQILNLSIENLEYELISMIEKLVSADKQAIAMITNHGELQDDEGYGIVEALSAEYEVYKVPLEQAKTVDDLMVFDAIIIAGPKANFKEREIYLMDQYVMRGGNVLFCIDPLAVDMENAGGEGTVALAYETGLDQLLFKYGVRINKDLIQDMNFGYYPVVAGDFGNQPQITPLPWPFYVIATNMSDHVITKGLDQMKFRFVSSLDTVKAEGVRKTPLVFSGDYSRTLAQPVNVAFKDMMQEPDISLFSQKYLPLVYLLEGNFTSYFKNRFLPEEFKGDGKFTDSGSGNVVVVGDGDWIQGVRNVQTGEPLAIGIDPFSDVSVSNKVFLENTLKYLLDPNGIMVTRSKELKIRPLNKKLVEEEKLKWQLINIALPIVLIMMLGSVKVYWRKRKFGSKN</sequence>
<dbReference type="InterPro" id="IPR019196">
    <property type="entry name" value="ABC_transp_unknown"/>
</dbReference>
<evidence type="ECO:0000259" key="3">
    <source>
        <dbReference type="Pfam" id="PF23357"/>
    </source>
</evidence>
<name>A0ABR9AQK5_9BACT</name>
<evidence type="ECO:0000256" key="1">
    <source>
        <dbReference type="SAM" id="Phobius"/>
    </source>
</evidence>
<dbReference type="RefSeq" id="WP_192011108.1">
    <property type="nucleotide sequence ID" value="NZ_JACYTQ010000006.1"/>
</dbReference>
<reference evidence="4 5" key="1">
    <citation type="submission" date="2020-09" db="EMBL/GenBank/DDBJ databases">
        <title>Echinicola sp. CAU 1574 isolated from sand of Sido Beach.</title>
        <authorList>
            <person name="Kim W."/>
        </authorList>
    </citation>
    <scope>NUCLEOTIDE SEQUENCE [LARGE SCALE GENOMIC DNA]</scope>
    <source>
        <strain evidence="4 5">CAU 1574</strain>
    </source>
</reference>
<dbReference type="NCBIfam" id="TIGR03521">
    <property type="entry name" value="GldG"/>
    <property type="match status" value="1"/>
</dbReference>
<proteinExistence type="predicted"/>
<dbReference type="SUPFAM" id="SSF52317">
    <property type="entry name" value="Class I glutamine amidotransferase-like"/>
    <property type="match status" value="1"/>
</dbReference>
<keyword evidence="1" id="KW-0472">Membrane</keyword>
<dbReference type="EMBL" id="JACYTQ010000006">
    <property type="protein sequence ID" value="MBD8490220.1"/>
    <property type="molecule type" value="Genomic_DNA"/>
</dbReference>
<dbReference type="InterPro" id="IPR055396">
    <property type="entry name" value="DUF7088"/>
</dbReference>
<keyword evidence="1" id="KW-1133">Transmembrane helix</keyword>
<keyword evidence="1" id="KW-0812">Transmembrane</keyword>
<dbReference type="InterPro" id="IPR019863">
    <property type="entry name" value="Motility-assoc_ABC-rel_GldG"/>
</dbReference>
<evidence type="ECO:0000313" key="5">
    <source>
        <dbReference type="Proteomes" id="UP000647133"/>
    </source>
</evidence>
<comment type="caution">
    <text evidence="4">The sequence shown here is derived from an EMBL/GenBank/DDBJ whole genome shotgun (WGS) entry which is preliminary data.</text>
</comment>
<evidence type="ECO:0000259" key="2">
    <source>
        <dbReference type="Pfam" id="PF09822"/>
    </source>
</evidence>
<dbReference type="Proteomes" id="UP000647133">
    <property type="component" value="Unassembled WGS sequence"/>
</dbReference>
<dbReference type="Pfam" id="PF23357">
    <property type="entry name" value="DUF7088"/>
    <property type="match status" value="1"/>
</dbReference>
<evidence type="ECO:0000313" key="4">
    <source>
        <dbReference type="EMBL" id="MBD8490220.1"/>
    </source>
</evidence>
<dbReference type="InterPro" id="IPR029062">
    <property type="entry name" value="Class_I_gatase-like"/>
</dbReference>
<gene>
    <name evidence="4" type="primary">gldG</name>
    <name evidence="4" type="ORF">IFO69_15805</name>
</gene>